<dbReference type="Pfam" id="PF00106">
    <property type="entry name" value="adh_short"/>
    <property type="match status" value="1"/>
</dbReference>
<comment type="caution">
    <text evidence="5">The sequence shown here is derived from an EMBL/GenBank/DDBJ whole genome shotgun (WGS) entry which is preliminary data.</text>
</comment>
<evidence type="ECO:0000313" key="5">
    <source>
        <dbReference type="EMBL" id="RAG85142.1"/>
    </source>
</evidence>
<name>A0A2X0IJC8_9ACTN</name>
<dbReference type="InterPro" id="IPR000073">
    <property type="entry name" value="AB_hydrolase_1"/>
</dbReference>
<reference evidence="5 6" key="1">
    <citation type="submission" date="2018-06" db="EMBL/GenBank/DDBJ databases">
        <title>Streptacidiphilus pinicola sp. nov., isolated from pine grove soil.</title>
        <authorList>
            <person name="Roh S.G."/>
            <person name="Park S."/>
            <person name="Kim M.-K."/>
            <person name="Yun B.-R."/>
            <person name="Park J."/>
            <person name="Kim M.J."/>
            <person name="Kim Y.S."/>
            <person name="Kim S.B."/>
        </authorList>
    </citation>
    <scope>NUCLEOTIDE SEQUENCE [LARGE SCALE GENOMIC DNA]</scope>
    <source>
        <strain evidence="5 6">MMS16-CNU450</strain>
    </source>
</reference>
<feature type="domain" description="AB hydrolase-1" evidence="4">
    <location>
        <begin position="29"/>
        <end position="151"/>
    </location>
</feature>
<dbReference type="SUPFAM" id="SSF51735">
    <property type="entry name" value="NAD(P)-binding Rossmann-fold domains"/>
    <property type="match status" value="1"/>
</dbReference>
<dbReference type="CDD" id="cd05233">
    <property type="entry name" value="SDR_c"/>
    <property type="match status" value="1"/>
</dbReference>
<keyword evidence="6" id="KW-1185">Reference proteome</keyword>
<dbReference type="RefSeq" id="WP_111501152.1">
    <property type="nucleotide sequence ID" value="NZ_QKYN01000050.1"/>
</dbReference>
<dbReference type="OrthoDB" id="4220752at2"/>
<evidence type="ECO:0000256" key="1">
    <source>
        <dbReference type="ARBA" id="ARBA00006484"/>
    </source>
</evidence>
<evidence type="ECO:0000256" key="2">
    <source>
        <dbReference type="ARBA" id="ARBA00023002"/>
    </source>
</evidence>
<evidence type="ECO:0000259" key="4">
    <source>
        <dbReference type="Pfam" id="PF00561"/>
    </source>
</evidence>
<dbReference type="FunFam" id="3.40.50.720:FF:000084">
    <property type="entry name" value="Short-chain dehydrogenase reductase"/>
    <property type="match status" value="1"/>
</dbReference>
<dbReference type="Proteomes" id="UP000248889">
    <property type="component" value="Unassembled WGS sequence"/>
</dbReference>
<sequence>MKELQTYVTAPDGVRLAVFEWGERSAATTVVLVHGYPDTHAVWRPIAEQLAERHHVVAYDVRGAGQSDAPRKVRSYTLPTLEADLGTVLQEVSPDKPVHLVGHDWGSIQSWESVTGTALADRIASFTSISGPCLDHVGQWFRSKLRQPTPRALGQLAWQGVHSWYIGYFHLPLLPPLLWRTAMVKGWPALLHAIEGVPRGSGAPTFPTDAVRGLALYRANMIPRLTRPRQRPTDIPVQVVLPQKDLYVTPAMAGQAPQPFVGRLWRRPLRAGHWAPLTHEGVLAGWIDEFVDHIEGAPAAPGLERAQVSSGREGGGSEKAGGAKRGRSGSATSAGDTAASAQHAGKLVVVTGAGSGIGRATALAFAEAGASVVAADLNADSAARTAQLASLLGAGRSGSYAVNVSDPVAMEEFAKAVHAEHGVPDVIVNNAGIGLGGAFLDTQTSDWDAVLGVNLMGVVHGCRLFGAMMKERGEGGHIVNIASAAAYLPSRTLSAYATSKAAVLMLTECLRAELADQGIGVSAVCPGFANTAIAKATRYVGVSANEQEQLRGKADRLYRLRNLPPERVAEAVLRAVEENRPVVPVAAEARIGRALSRLSPGTLRFVARRDLTPR</sequence>
<dbReference type="GO" id="GO:0016491">
    <property type="term" value="F:oxidoreductase activity"/>
    <property type="evidence" value="ECO:0007669"/>
    <property type="project" value="UniProtKB-KW"/>
</dbReference>
<dbReference type="Gene3D" id="3.40.50.720">
    <property type="entry name" value="NAD(P)-binding Rossmann-like Domain"/>
    <property type="match status" value="1"/>
</dbReference>
<accession>A0A2X0IJC8</accession>
<dbReference type="SUPFAM" id="SSF53474">
    <property type="entry name" value="alpha/beta-Hydrolases"/>
    <property type="match status" value="1"/>
</dbReference>
<dbReference type="PRINTS" id="PR00080">
    <property type="entry name" value="SDRFAMILY"/>
</dbReference>
<dbReference type="Gene3D" id="3.40.50.1820">
    <property type="entry name" value="alpha/beta hydrolase"/>
    <property type="match status" value="1"/>
</dbReference>
<evidence type="ECO:0000256" key="3">
    <source>
        <dbReference type="SAM" id="MobiDB-lite"/>
    </source>
</evidence>
<dbReference type="InterPro" id="IPR002347">
    <property type="entry name" value="SDR_fam"/>
</dbReference>
<keyword evidence="2" id="KW-0560">Oxidoreductase</keyword>
<comment type="similarity">
    <text evidence="1">Belongs to the short-chain dehydrogenases/reductases (SDR) family.</text>
</comment>
<dbReference type="InterPro" id="IPR036291">
    <property type="entry name" value="NAD(P)-bd_dom_sf"/>
</dbReference>
<evidence type="ECO:0000313" key="6">
    <source>
        <dbReference type="Proteomes" id="UP000248889"/>
    </source>
</evidence>
<feature type="region of interest" description="Disordered" evidence="3">
    <location>
        <begin position="301"/>
        <end position="338"/>
    </location>
</feature>
<dbReference type="PANTHER" id="PTHR43391">
    <property type="entry name" value="RETINOL DEHYDROGENASE-RELATED"/>
    <property type="match status" value="1"/>
</dbReference>
<dbReference type="PANTHER" id="PTHR43391:SF12">
    <property type="entry name" value="OXIDOREDUCTASE EPHD-RELATED"/>
    <property type="match status" value="1"/>
</dbReference>
<dbReference type="Pfam" id="PF00561">
    <property type="entry name" value="Abhydrolase_1"/>
    <property type="match status" value="1"/>
</dbReference>
<organism evidence="5 6">
    <name type="scientific">Streptacidiphilus pinicola</name>
    <dbReference type="NCBI Taxonomy" id="2219663"/>
    <lineage>
        <taxon>Bacteria</taxon>
        <taxon>Bacillati</taxon>
        <taxon>Actinomycetota</taxon>
        <taxon>Actinomycetes</taxon>
        <taxon>Kitasatosporales</taxon>
        <taxon>Streptomycetaceae</taxon>
        <taxon>Streptacidiphilus</taxon>
    </lineage>
</organism>
<gene>
    <name evidence="5" type="ORF">DN069_13260</name>
</gene>
<dbReference type="AlphaFoldDB" id="A0A2X0IJC8"/>
<dbReference type="EMBL" id="QKYN01000050">
    <property type="protein sequence ID" value="RAG85142.1"/>
    <property type="molecule type" value="Genomic_DNA"/>
</dbReference>
<dbReference type="PRINTS" id="PR00081">
    <property type="entry name" value="GDHRDH"/>
</dbReference>
<protein>
    <submittedName>
        <fullName evidence="5">Short chain dehydrogenase</fullName>
    </submittedName>
</protein>
<proteinExistence type="inferred from homology"/>
<dbReference type="PROSITE" id="PS00061">
    <property type="entry name" value="ADH_SHORT"/>
    <property type="match status" value="1"/>
</dbReference>
<dbReference type="InterPro" id="IPR020904">
    <property type="entry name" value="Sc_DH/Rdtase_CS"/>
</dbReference>
<feature type="compositionally biased region" description="Low complexity" evidence="3">
    <location>
        <begin position="328"/>
        <end position="338"/>
    </location>
</feature>
<dbReference type="InterPro" id="IPR029058">
    <property type="entry name" value="AB_hydrolase_fold"/>
</dbReference>